<name>A0A1G6TUH9_9ACTN</name>
<dbReference type="InterPro" id="IPR006311">
    <property type="entry name" value="TAT_signal"/>
</dbReference>
<protein>
    <recommendedName>
        <fullName evidence="3">Glycoside hydrolase family 42 N-terminal domain-containing protein</fullName>
    </recommendedName>
</protein>
<reference evidence="1 2" key="1">
    <citation type="submission" date="2016-10" db="EMBL/GenBank/DDBJ databases">
        <authorList>
            <person name="de Groot N.N."/>
        </authorList>
    </citation>
    <scope>NUCLEOTIDE SEQUENCE [LARGE SCALE GENOMIC DNA]</scope>
    <source>
        <strain evidence="1 2">MON 2.2</strain>
    </source>
</reference>
<proteinExistence type="predicted"/>
<dbReference type="Gene3D" id="3.20.20.80">
    <property type="entry name" value="Glycosidases"/>
    <property type="match status" value="1"/>
</dbReference>
<dbReference type="STRING" id="675864.SAMN04489747_0708"/>
<dbReference type="EMBL" id="LT629688">
    <property type="protein sequence ID" value="SDD32594.1"/>
    <property type="molecule type" value="Genomic_DNA"/>
</dbReference>
<dbReference type="InterPro" id="IPR017853">
    <property type="entry name" value="GH"/>
</dbReference>
<organism evidence="1 2">
    <name type="scientific">Auraticoccus monumenti</name>
    <dbReference type="NCBI Taxonomy" id="675864"/>
    <lineage>
        <taxon>Bacteria</taxon>
        <taxon>Bacillati</taxon>
        <taxon>Actinomycetota</taxon>
        <taxon>Actinomycetes</taxon>
        <taxon>Propionibacteriales</taxon>
        <taxon>Propionibacteriaceae</taxon>
        <taxon>Auraticoccus</taxon>
    </lineage>
</organism>
<evidence type="ECO:0008006" key="3">
    <source>
        <dbReference type="Google" id="ProtNLM"/>
    </source>
</evidence>
<dbReference type="SUPFAM" id="SSF51445">
    <property type="entry name" value="(Trans)glycosidases"/>
    <property type="match status" value="1"/>
</dbReference>
<dbReference type="Proteomes" id="UP000198546">
    <property type="component" value="Chromosome i"/>
</dbReference>
<evidence type="ECO:0000313" key="1">
    <source>
        <dbReference type="EMBL" id="SDD32594.1"/>
    </source>
</evidence>
<gene>
    <name evidence="1" type="ORF">SAMN04489747_0708</name>
</gene>
<dbReference type="RefSeq" id="WP_090590693.1">
    <property type="nucleotide sequence ID" value="NZ_LT629688.1"/>
</dbReference>
<dbReference type="OrthoDB" id="2569184at2"/>
<dbReference type="AlphaFoldDB" id="A0A1G6TUH9"/>
<dbReference type="PROSITE" id="PS51318">
    <property type="entry name" value="TAT"/>
    <property type="match status" value="1"/>
</dbReference>
<accession>A0A1G6TUH9</accession>
<evidence type="ECO:0000313" key="2">
    <source>
        <dbReference type="Proteomes" id="UP000198546"/>
    </source>
</evidence>
<keyword evidence="2" id="KW-1185">Reference proteome</keyword>
<dbReference type="Gene3D" id="2.60.120.560">
    <property type="entry name" value="Exo-inulinase, domain 1"/>
    <property type="match status" value="1"/>
</dbReference>
<sequence length="623" mass="66858">MTTEVSRKGFFAIGGVLGGVLAASGALGVGRAAAEPRAGSAPGTGGPLLDGSRFPIGVFWPPPPTETTVQRYQEMVDAGFTYLHTGNYGWADTQIVSWSLRTAEEVGLKVLVDDPDIRWLTRSVSISDDGGDFTITRREAEAKLREVIARYSPGRTWELDDGRLLITGGTGEGSIGTSVDGADWTDYTFSFTTSPRETGLGGYAQSGWAFRVQDERNAYVWLLSNQQGPGNLVKAVFVGGAPRVTVVPLDFAVEEGISYQVRTVLEGDTITTSVNGQVVDTTTDSTFAAGPVGFREAGTESAFFDDVRVESASGRALLTDDFSGDLSRWDPPRGGGFESFAGIHLYDEPTVPKLADLGVLADIIRSIDPDVLPYINHLPGFDYVAAMEQTTPELLSFDRYPILSAGEDVGYFANWAAVREAALPTGTPTWAFVQSVGYTAHAVPTRADLLWQINISLAYGCKGIQYFTYWTPDPARGENFRDGLVLTDGTLTPLYDDAREVNTGWLAPVGLEVLGLTSTAVQAANLAQVPDGLTAFEPDGEIAGTTGDAVVLGRFTGPEDRGYVLVTNYSRTEDAQLTATWGPEVGSVSSFDPSSGRYRSRGRGRFRLTLDPGAAELLRLDPR</sequence>